<feature type="transmembrane region" description="Helical" evidence="2">
    <location>
        <begin position="52"/>
        <end position="71"/>
    </location>
</feature>
<organism evidence="3 5">
    <name type="scientific">Curtobacterium luteum</name>
    <dbReference type="NCBI Taxonomy" id="33881"/>
    <lineage>
        <taxon>Bacteria</taxon>
        <taxon>Bacillati</taxon>
        <taxon>Actinomycetota</taxon>
        <taxon>Actinomycetes</taxon>
        <taxon>Micrococcales</taxon>
        <taxon>Microbacteriaceae</taxon>
        <taxon>Curtobacterium</taxon>
    </lineage>
</organism>
<keyword evidence="6" id="KW-1185">Reference proteome</keyword>
<reference evidence="3" key="2">
    <citation type="submission" date="2020-09" db="EMBL/GenBank/DDBJ databases">
        <authorList>
            <person name="Sun Q."/>
            <person name="Ohkuma M."/>
        </authorList>
    </citation>
    <scope>NUCLEOTIDE SEQUENCE</scope>
    <source>
        <strain evidence="3">JCM 1480</strain>
    </source>
</reference>
<feature type="transmembrane region" description="Helical" evidence="2">
    <location>
        <begin position="78"/>
        <end position="99"/>
    </location>
</feature>
<keyword evidence="2" id="KW-1133">Transmembrane helix</keyword>
<dbReference type="Pfam" id="PF09534">
    <property type="entry name" value="Trp_oprn_chp"/>
    <property type="match status" value="1"/>
</dbReference>
<evidence type="ECO:0000256" key="1">
    <source>
        <dbReference type="SAM" id="MobiDB-lite"/>
    </source>
</evidence>
<dbReference type="Proteomes" id="UP000746584">
    <property type="component" value="Unassembled WGS sequence"/>
</dbReference>
<gene>
    <name evidence="3" type="ORF">GCM10009769_02600</name>
    <name evidence="4" type="ORF">JOE58_000994</name>
</gene>
<feature type="transmembrane region" description="Helical" evidence="2">
    <location>
        <begin position="133"/>
        <end position="155"/>
    </location>
</feature>
<evidence type="ECO:0000313" key="5">
    <source>
        <dbReference type="Proteomes" id="UP000648535"/>
    </source>
</evidence>
<sequence>MTLRRSRPLVVVAGLVVAGIVMLSWTQTWFTVHLRAGAAVVSTVTADGSKSVPQYTALAIASLALFLAMTIAGRVVRVVLAVIEVLLGVAVVVTGVSALRDPVAAARGAIGEVAGVSDLGGVRRVVSSVDVTAWPAVGIVGGVLAVLLGVVVLFVQRSWPGPSRKYGAATAGAAADARAVAVQRDAITDWDDLSAGTDPTDADQTPVPSDGDPGASARGERARTEPSADGERARTEPSADGERARTAAVDAVGLEGGDRPTTPEQNEEHREQH</sequence>
<keyword evidence="2" id="KW-0472">Membrane</keyword>
<feature type="transmembrane region" description="Helical" evidence="2">
    <location>
        <begin position="9"/>
        <end position="32"/>
    </location>
</feature>
<dbReference type="AlphaFoldDB" id="A0A8H9L126"/>
<name>A0A8H9L126_9MICO</name>
<dbReference type="Proteomes" id="UP000648535">
    <property type="component" value="Unassembled WGS sequence"/>
</dbReference>
<dbReference type="RefSeq" id="WP_175329157.1">
    <property type="nucleotide sequence ID" value="NZ_BMOI01000001.1"/>
</dbReference>
<protein>
    <submittedName>
        <fullName evidence="4">Membrane protein (TIGR02234 family)</fullName>
    </submittedName>
</protein>
<proteinExistence type="predicted"/>
<feature type="region of interest" description="Disordered" evidence="1">
    <location>
        <begin position="189"/>
        <end position="273"/>
    </location>
</feature>
<accession>A0A8H9L126</accession>
<feature type="compositionally biased region" description="Basic and acidic residues" evidence="1">
    <location>
        <begin position="218"/>
        <end position="245"/>
    </location>
</feature>
<reference evidence="4 6" key="3">
    <citation type="submission" date="2021-01" db="EMBL/GenBank/DDBJ databases">
        <title>Sequencing the genomes of 1000 actinobacteria strains.</title>
        <authorList>
            <person name="Klenk H.-P."/>
        </authorList>
    </citation>
    <scope>NUCLEOTIDE SEQUENCE [LARGE SCALE GENOMIC DNA]</scope>
    <source>
        <strain evidence="4 6">DSM 20542</strain>
    </source>
</reference>
<keyword evidence="2" id="KW-0812">Transmembrane</keyword>
<evidence type="ECO:0000313" key="4">
    <source>
        <dbReference type="EMBL" id="MBM7801743.1"/>
    </source>
</evidence>
<comment type="caution">
    <text evidence="3">The sequence shown here is derived from an EMBL/GenBank/DDBJ whole genome shotgun (WGS) entry which is preliminary data.</text>
</comment>
<reference evidence="3" key="1">
    <citation type="journal article" date="2014" name="Int. J. Syst. Evol. Microbiol.">
        <title>Complete genome sequence of Corynebacterium casei LMG S-19264T (=DSM 44701T), isolated from a smear-ripened cheese.</title>
        <authorList>
            <consortium name="US DOE Joint Genome Institute (JGI-PGF)"/>
            <person name="Walter F."/>
            <person name="Albersmeier A."/>
            <person name="Kalinowski J."/>
            <person name="Ruckert C."/>
        </authorList>
    </citation>
    <scope>NUCLEOTIDE SEQUENCE</scope>
    <source>
        <strain evidence="3">JCM 1480</strain>
    </source>
</reference>
<evidence type="ECO:0000313" key="3">
    <source>
        <dbReference type="EMBL" id="GGK88016.1"/>
    </source>
</evidence>
<evidence type="ECO:0000313" key="6">
    <source>
        <dbReference type="Proteomes" id="UP000746584"/>
    </source>
</evidence>
<dbReference type="InterPro" id="IPR019051">
    <property type="entry name" value="Trp_biosyn_TM_oprn/chp"/>
</dbReference>
<dbReference type="EMBL" id="JAFBCG010000001">
    <property type="protein sequence ID" value="MBM7801743.1"/>
    <property type="molecule type" value="Genomic_DNA"/>
</dbReference>
<dbReference type="EMBL" id="BMOI01000001">
    <property type="protein sequence ID" value="GGK88016.1"/>
    <property type="molecule type" value="Genomic_DNA"/>
</dbReference>
<evidence type="ECO:0000256" key="2">
    <source>
        <dbReference type="SAM" id="Phobius"/>
    </source>
</evidence>